<evidence type="ECO:0000259" key="1">
    <source>
        <dbReference type="Pfam" id="PF13966"/>
    </source>
</evidence>
<accession>A0ABQ8I1I3</accession>
<feature type="domain" description="Reverse transcriptase zinc-binding" evidence="1">
    <location>
        <begin position="20"/>
        <end position="67"/>
    </location>
</feature>
<gene>
    <name evidence="2" type="ORF">JRO89_XS05G0112500</name>
</gene>
<comment type="caution">
    <text evidence="2">The sequence shown here is derived from an EMBL/GenBank/DDBJ whole genome shotgun (WGS) entry which is preliminary data.</text>
</comment>
<protein>
    <recommendedName>
        <fullName evidence="1">Reverse transcriptase zinc-binding domain-containing protein</fullName>
    </recommendedName>
</protein>
<evidence type="ECO:0000313" key="3">
    <source>
        <dbReference type="Proteomes" id="UP000827721"/>
    </source>
</evidence>
<dbReference type="Proteomes" id="UP000827721">
    <property type="component" value="Unassembled WGS sequence"/>
</dbReference>
<proteinExistence type="predicted"/>
<dbReference type="EMBL" id="JAFEMO010000005">
    <property type="protein sequence ID" value="KAH7570478.1"/>
    <property type="molecule type" value="Genomic_DNA"/>
</dbReference>
<keyword evidence="3" id="KW-1185">Reference proteome</keyword>
<name>A0ABQ8I1I3_9ROSI</name>
<evidence type="ECO:0000313" key="2">
    <source>
        <dbReference type="EMBL" id="KAH7570478.1"/>
    </source>
</evidence>
<sequence length="231" mass="25540">MLDIMVVGRIRLYGEELKMMLLHHKLLTNQQRSIRGLDDSASCSSCGAVIEDLNHLFRGCSAAKKIWESYCCNSTKSAGNHYNTPRGPAWDCNSGSDAAIKEIVINHEEAVDSVTFTTIDRATGQFLSTAIFGGLCGKPDKANLRDIEMDELMRQVQQLQEHLGRFGALGHDDSCHGSENGVSNDEEEVNHLYHANNRIPGEEASLPNQVVSQANNFDHNTLSNVRLQQLS</sequence>
<dbReference type="InterPro" id="IPR026960">
    <property type="entry name" value="RVT-Znf"/>
</dbReference>
<organism evidence="2 3">
    <name type="scientific">Xanthoceras sorbifolium</name>
    <dbReference type="NCBI Taxonomy" id="99658"/>
    <lineage>
        <taxon>Eukaryota</taxon>
        <taxon>Viridiplantae</taxon>
        <taxon>Streptophyta</taxon>
        <taxon>Embryophyta</taxon>
        <taxon>Tracheophyta</taxon>
        <taxon>Spermatophyta</taxon>
        <taxon>Magnoliopsida</taxon>
        <taxon>eudicotyledons</taxon>
        <taxon>Gunneridae</taxon>
        <taxon>Pentapetalae</taxon>
        <taxon>rosids</taxon>
        <taxon>malvids</taxon>
        <taxon>Sapindales</taxon>
        <taxon>Sapindaceae</taxon>
        <taxon>Xanthoceroideae</taxon>
        <taxon>Xanthoceras</taxon>
    </lineage>
</organism>
<reference evidence="2 3" key="1">
    <citation type="submission" date="2021-02" db="EMBL/GenBank/DDBJ databases">
        <title>Plant Genome Project.</title>
        <authorList>
            <person name="Zhang R.-G."/>
        </authorList>
    </citation>
    <scope>NUCLEOTIDE SEQUENCE [LARGE SCALE GENOMIC DNA]</scope>
    <source>
        <tissue evidence="2">Leaves</tissue>
    </source>
</reference>
<dbReference type="Pfam" id="PF13966">
    <property type="entry name" value="zf-RVT"/>
    <property type="match status" value="1"/>
</dbReference>